<dbReference type="Pfam" id="PF01627">
    <property type="entry name" value="Hpt"/>
    <property type="match status" value="1"/>
</dbReference>
<dbReference type="PROSITE" id="PS50851">
    <property type="entry name" value="CHEW"/>
    <property type="match status" value="1"/>
</dbReference>
<evidence type="ECO:0000256" key="3">
    <source>
        <dbReference type="ARBA" id="ARBA00021495"/>
    </source>
</evidence>
<keyword evidence="4" id="KW-0145">Chemotaxis</keyword>
<evidence type="ECO:0000259" key="14">
    <source>
        <dbReference type="PROSITE" id="PS50851"/>
    </source>
</evidence>
<dbReference type="Gene3D" id="1.20.120.160">
    <property type="entry name" value="HPT domain"/>
    <property type="match status" value="1"/>
</dbReference>
<feature type="domain" description="Histidine kinase" evidence="13">
    <location>
        <begin position="382"/>
        <end position="582"/>
    </location>
</feature>
<dbReference type="InterPro" id="IPR051315">
    <property type="entry name" value="Bact_Chemotaxis_CheA"/>
</dbReference>
<dbReference type="InterPro" id="IPR004358">
    <property type="entry name" value="Sig_transdc_His_kin-like_C"/>
</dbReference>
<dbReference type="InterPro" id="IPR037257">
    <property type="entry name" value="T2SS_E_N_sf"/>
</dbReference>
<dbReference type="SUPFAM" id="SSF50341">
    <property type="entry name" value="CheW-like"/>
    <property type="match status" value="1"/>
</dbReference>
<keyword evidence="5 12" id="KW-0597">Phosphoprotein</keyword>
<evidence type="ECO:0000256" key="4">
    <source>
        <dbReference type="ARBA" id="ARBA00022500"/>
    </source>
</evidence>
<dbReference type="EC" id="2.7.13.3" evidence="2"/>
<dbReference type="Pfam" id="PF02895">
    <property type="entry name" value="H-kinase_dim"/>
    <property type="match status" value="1"/>
</dbReference>
<evidence type="ECO:0000256" key="8">
    <source>
        <dbReference type="ARBA" id="ARBA00022777"/>
    </source>
</evidence>
<dbReference type="Pfam" id="PF01584">
    <property type="entry name" value="CheW"/>
    <property type="match status" value="1"/>
</dbReference>
<keyword evidence="6" id="KW-0808">Transferase</keyword>
<evidence type="ECO:0000256" key="5">
    <source>
        <dbReference type="ARBA" id="ARBA00022553"/>
    </source>
</evidence>
<dbReference type="CDD" id="cd00088">
    <property type="entry name" value="HPT"/>
    <property type="match status" value="1"/>
</dbReference>
<dbReference type="EMBL" id="JACXST010000002">
    <property type="protein sequence ID" value="MBD9360986.1"/>
    <property type="molecule type" value="Genomic_DNA"/>
</dbReference>
<dbReference type="InterPro" id="IPR008207">
    <property type="entry name" value="Sig_transdc_His_kin_Hpt_dom"/>
</dbReference>
<dbReference type="RefSeq" id="WP_192393860.1">
    <property type="nucleotide sequence ID" value="NZ_CAJHIU010000002.1"/>
</dbReference>
<keyword evidence="7" id="KW-0547">Nucleotide-binding</keyword>
<dbReference type="SUPFAM" id="SSF47226">
    <property type="entry name" value="Histidine-containing phosphotransfer domain, HPT domain"/>
    <property type="match status" value="1"/>
</dbReference>
<dbReference type="PANTHER" id="PTHR43395:SF10">
    <property type="entry name" value="CHEMOTAXIS PROTEIN CHEA"/>
    <property type="match status" value="1"/>
</dbReference>
<dbReference type="InterPro" id="IPR036061">
    <property type="entry name" value="CheW-like_dom_sf"/>
</dbReference>
<keyword evidence="17" id="KW-1185">Reference proteome</keyword>
<comment type="caution">
    <text evidence="16">The sequence shown here is derived from an EMBL/GenBank/DDBJ whole genome shotgun (WGS) entry which is preliminary data.</text>
</comment>
<comment type="function">
    <text evidence="11">Involved in the transmission of sensory signals from the chemoreceptors to the flagellar motors. CheA is autophosphorylated; it can transfer its phosphate group to either CheB or CheY.</text>
</comment>
<dbReference type="CDD" id="cd16916">
    <property type="entry name" value="HATPase_CheA-like"/>
    <property type="match status" value="1"/>
</dbReference>
<evidence type="ECO:0000256" key="10">
    <source>
        <dbReference type="ARBA" id="ARBA00023012"/>
    </source>
</evidence>
<dbReference type="InterPro" id="IPR036641">
    <property type="entry name" value="HPT_dom_sf"/>
</dbReference>
<feature type="domain" description="HPt" evidence="15">
    <location>
        <begin position="1"/>
        <end position="104"/>
    </location>
</feature>
<dbReference type="PROSITE" id="PS50109">
    <property type="entry name" value="HIS_KIN"/>
    <property type="match status" value="1"/>
</dbReference>
<dbReference type="InterPro" id="IPR004105">
    <property type="entry name" value="CheA-like_dim"/>
</dbReference>
<dbReference type="Gene3D" id="1.10.287.560">
    <property type="entry name" value="Histidine kinase CheA-like, homodimeric domain"/>
    <property type="match status" value="1"/>
</dbReference>
<dbReference type="Proteomes" id="UP000641152">
    <property type="component" value="Unassembled WGS sequence"/>
</dbReference>
<dbReference type="Pfam" id="PF02518">
    <property type="entry name" value="HATPase_c"/>
    <property type="match status" value="1"/>
</dbReference>
<dbReference type="Gene3D" id="2.30.30.40">
    <property type="entry name" value="SH3 Domains"/>
    <property type="match status" value="1"/>
</dbReference>
<evidence type="ECO:0000313" key="17">
    <source>
        <dbReference type="Proteomes" id="UP000641152"/>
    </source>
</evidence>
<gene>
    <name evidence="16" type="ORF">EBB_10680</name>
</gene>
<evidence type="ECO:0000256" key="12">
    <source>
        <dbReference type="PROSITE-ProRule" id="PRU00110"/>
    </source>
</evidence>
<evidence type="ECO:0000256" key="7">
    <source>
        <dbReference type="ARBA" id="ARBA00022741"/>
    </source>
</evidence>
<dbReference type="PRINTS" id="PR00344">
    <property type="entry name" value="BCTRLSENSOR"/>
</dbReference>
<dbReference type="SUPFAM" id="SSF55874">
    <property type="entry name" value="ATPase domain of HSP90 chaperone/DNA topoisomerase II/histidine kinase"/>
    <property type="match status" value="1"/>
</dbReference>
<dbReference type="InterPro" id="IPR036097">
    <property type="entry name" value="HisK_dim/P_sf"/>
</dbReference>
<evidence type="ECO:0000313" key="16">
    <source>
        <dbReference type="EMBL" id="MBD9360986.1"/>
    </source>
</evidence>
<dbReference type="PROSITE" id="PS50894">
    <property type="entry name" value="HPT"/>
    <property type="match status" value="1"/>
</dbReference>
<dbReference type="InterPro" id="IPR037006">
    <property type="entry name" value="CheA-like_homodim_sf"/>
</dbReference>
<sequence>MSELDAALTVFAQEAEELLTDMEDALLSLESKPDDSETINSLFRAMHTIKGSSGLFGFNAIVGFTHEAESVLDKVRNGERGIDAELISVLLNSKDHTAKLIEHCLTQKDAALPASLAADGERLIRQLTGRQTTDMQQSDDSAQLEIEGGGEISVDDNWLISLEFQKDAFRNGMDPLSFIRYLRTLGEIKQILTVASEMPAGDDMDPESCYLHFKIAFQSDANKQTIEAVFDFASDDCDIKILPPNSKLEEYVNLLNAQDDNHVNRLGDMLVQVGALTQNDVNHALQSQQANIDSEQAVPGKPLGEILVEQHVVQQPLVDQALKKQEQTKQKLASEANYIRVDATKLGHLINLVGELVISSAAMTLIVEKHGLSDAGDVAASMNALVSSIRDTALELRMVQIGETFSRFKRVVRDVSKELNKDIELYISGGETELDKTVVEKINDPLTHLIRNALDHGIESPAQRLAAGKPAQGTVQLNAYHESGHIVIQIADDGVGLNSEKILNKALANGLIKPDHDLSQQEIYNLIFAAGLSTKDQATNLSGRGVGMDVVKKNIEALRGSVEIDSIEGEGTTISIRLPLTLAIIDGFMVGTGHDRYIIPLSMVDECIEMNANECEIDDIQHYINLRGQVLPYLRLGDYFHNQIADSNRKRESVVVVKSGQTKAGFVVDELHGEHQTVIKPLGKVFERLNGITGATVLGDGNVALILDVQGLIQAAIKNKSRPAPFLTSQRIQ</sequence>
<feature type="modified residue" description="Phosphohistidine" evidence="12">
    <location>
        <position position="47"/>
    </location>
</feature>
<name>A0ABR9DDY0_9GAMM</name>
<keyword evidence="10" id="KW-0902">Two-component regulatory system</keyword>
<evidence type="ECO:0000259" key="13">
    <source>
        <dbReference type="PROSITE" id="PS50109"/>
    </source>
</evidence>
<dbReference type="PANTHER" id="PTHR43395">
    <property type="entry name" value="SENSOR HISTIDINE KINASE CHEA"/>
    <property type="match status" value="1"/>
</dbReference>
<keyword evidence="9" id="KW-0067">ATP-binding</keyword>
<dbReference type="SUPFAM" id="SSF160246">
    <property type="entry name" value="EspE N-terminal domain-like"/>
    <property type="match status" value="1"/>
</dbReference>
<reference evidence="16 17" key="1">
    <citation type="submission" date="2020-09" db="EMBL/GenBank/DDBJ databases">
        <title>Methylomonas albis sp. nov. and Methylomonas fluvii sp. nov.: Two cold-adapted methanotrophs from the River Elbe and an amended description of Methylovulum psychrotolerans strain Eb1.</title>
        <authorList>
            <person name="Bussmann I.K."/>
            <person name="Klings K.-W."/>
            <person name="Warnstedt J."/>
            <person name="Hoppert M."/>
            <person name="Saborowski A."/>
            <person name="Horn F."/>
            <person name="Liebner S."/>
        </authorList>
    </citation>
    <scope>NUCLEOTIDE SEQUENCE [LARGE SCALE GENOMIC DNA]</scope>
    <source>
        <strain evidence="16 17">EbB</strain>
    </source>
</reference>
<evidence type="ECO:0000256" key="9">
    <source>
        <dbReference type="ARBA" id="ARBA00022840"/>
    </source>
</evidence>
<evidence type="ECO:0000256" key="1">
    <source>
        <dbReference type="ARBA" id="ARBA00000085"/>
    </source>
</evidence>
<evidence type="ECO:0000256" key="6">
    <source>
        <dbReference type="ARBA" id="ARBA00022679"/>
    </source>
</evidence>
<dbReference type="InterPro" id="IPR003594">
    <property type="entry name" value="HATPase_dom"/>
</dbReference>
<organism evidence="16 17">
    <name type="scientific">Methylomonas fluvii</name>
    <dbReference type="NCBI Taxonomy" id="1854564"/>
    <lineage>
        <taxon>Bacteria</taxon>
        <taxon>Pseudomonadati</taxon>
        <taxon>Pseudomonadota</taxon>
        <taxon>Gammaproteobacteria</taxon>
        <taxon>Methylococcales</taxon>
        <taxon>Methylococcaceae</taxon>
        <taxon>Methylomonas</taxon>
    </lineage>
</organism>
<keyword evidence="8" id="KW-0418">Kinase</keyword>
<accession>A0ABR9DDY0</accession>
<dbReference type="Gene3D" id="3.30.565.10">
    <property type="entry name" value="Histidine kinase-like ATPase, C-terminal domain"/>
    <property type="match status" value="1"/>
</dbReference>
<evidence type="ECO:0000259" key="15">
    <source>
        <dbReference type="PROSITE" id="PS50894"/>
    </source>
</evidence>
<dbReference type="InterPro" id="IPR036890">
    <property type="entry name" value="HATPase_C_sf"/>
</dbReference>
<dbReference type="SMART" id="SM00260">
    <property type="entry name" value="CheW"/>
    <property type="match status" value="1"/>
</dbReference>
<feature type="domain" description="CheW-like" evidence="14">
    <location>
        <begin position="584"/>
        <end position="718"/>
    </location>
</feature>
<dbReference type="CDD" id="cd00731">
    <property type="entry name" value="CheA_reg"/>
    <property type="match status" value="1"/>
</dbReference>
<dbReference type="SMART" id="SM01231">
    <property type="entry name" value="H-kinase_dim"/>
    <property type="match status" value="1"/>
</dbReference>
<dbReference type="SUPFAM" id="SSF47384">
    <property type="entry name" value="Homodimeric domain of signal transducing histidine kinase"/>
    <property type="match status" value="1"/>
</dbReference>
<dbReference type="InterPro" id="IPR005467">
    <property type="entry name" value="His_kinase_dom"/>
</dbReference>
<evidence type="ECO:0000256" key="2">
    <source>
        <dbReference type="ARBA" id="ARBA00012438"/>
    </source>
</evidence>
<protein>
    <recommendedName>
        <fullName evidence="3">Chemotaxis protein CheA</fullName>
        <ecNumber evidence="2">2.7.13.3</ecNumber>
    </recommendedName>
</protein>
<evidence type="ECO:0000256" key="11">
    <source>
        <dbReference type="ARBA" id="ARBA00035100"/>
    </source>
</evidence>
<dbReference type="SMART" id="SM00073">
    <property type="entry name" value="HPT"/>
    <property type="match status" value="1"/>
</dbReference>
<comment type="catalytic activity">
    <reaction evidence="1">
        <text>ATP + protein L-histidine = ADP + protein N-phospho-L-histidine.</text>
        <dbReference type="EC" id="2.7.13.3"/>
    </reaction>
</comment>
<dbReference type="SMART" id="SM00387">
    <property type="entry name" value="HATPase_c"/>
    <property type="match status" value="1"/>
</dbReference>
<dbReference type="InterPro" id="IPR002545">
    <property type="entry name" value="CheW-lke_dom"/>
</dbReference>
<proteinExistence type="predicted"/>